<dbReference type="RefSeq" id="WP_115330219.1">
    <property type="nucleotide sequence ID" value="NZ_CAAAHP010000004.1"/>
</dbReference>
<dbReference type="GO" id="GO:0008033">
    <property type="term" value="P:tRNA processing"/>
    <property type="evidence" value="ECO:0007669"/>
    <property type="project" value="UniProtKB-KW"/>
</dbReference>
<feature type="domain" description="YrdC-like" evidence="15">
    <location>
        <begin position="5"/>
        <end position="193"/>
    </location>
</feature>
<gene>
    <name evidence="16" type="primary">rimN</name>
    <name evidence="16" type="ORF">NCTC13316_00589</name>
</gene>
<feature type="binding site" evidence="14">
    <location>
        <position position="134"/>
    </location>
    <ligand>
        <name>L-threonine</name>
        <dbReference type="ChEBI" id="CHEBI:57926"/>
    </ligand>
</feature>
<evidence type="ECO:0000256" key="13">
    <source>
        <dbReference type="PIRNR" id="PIRNR004930"/>
    </source>
</evidence>
<dbReference type="InterPro" id="IPR050156">
    <property type="entry name" value="TC-AMP_synthase_SUA5"/>
</dbReference>
<dbReference type="InterPro" id="IPR038385">
    <property type="entry name" value="Sua5/YwlC_C"/>
</dbReference>
<dbReference type="EC" id="2.7.7.87" evidence="3 13"/>
<dbReference type="NCBIfam" id="TIGR00057">
    <property type="entry name" value="L-threonylcarbamoyladenylate synthase"/>
    <property type="match status" value="1"/>
</dbReference>
<evidence type="ECO:0000256" key="14">
    <source>
        <dbReference type="PIRSR" id="PIRSR004930-1"/>
    </source>
</evidence>
<dbReference type="Proteomes" id="UP000254794">
    <property type="component" value="Unassembled WGS sequence"/>
</dbReference>
<comment type="subcellular location">
    <subcellularLocation>
        <location evidence="1 13">Cytoplasm</location>
    </subcellularLocation>
</comment>
<evidence type="ECO:0000256" key="11">
    <source>
        <dbReference type="ARBA" id="ARBA00029774"/>
    </source>
</evidence>
<sequence length="325" mass="36250">MSTITQNINEAITELNVGNLVAIPTETVYGLAGNAEDEEAILKIFALKNRPINHPLIMHVAKDCDLTRWVTSIPPYAQKLIDTFWPGPLTIVFNCQPNMVNPLVTGGQNTVAIRCPKHPVAQSLLQALNFPLVAPSANPFGKISPTTALHVQQSFSNQPLLILDGGRCEIGIESTIIDATSPIHYQVLRHGLIDEQSIQTTIAIETAKNESNIRVSGRLLTHYQPEKPLYCFRTAKELNRLLDLYPNAYIFSFSKKLNLNKNLYYQFSLNSREVAYELYYQLRQADNSSASTILVELPPLGKSWAGITERLLKMVNHSVNGLKIE</sequence>
<evidence type="ECO:0000256" key="10">
    <source>
        <dbReference type="ARBA" id="ARBA00022840"/>
    </source>
</evidence>
<evidence type="ECO:0000313" key="16">
    <source>
        <dbReference type="EMBL" id="STX50507.1"/>
    </source>
</evidence>
<evidence type="ECO:0000256" key="5">
    <source>
        <dbReference type="ARBA" id="ARBA00022490"/>
    </source>
</evidence>
<organism evidence="16 17">
    <name type="scientific">Legionella busanensis</name>
    <dbReference type="NCBI Taxonomy" id="190655"/>
    <lineage>
        <taxon>Bacteria</taxon>
        <taxon>Pseudomonadati</taxon>
        <taxon>Pseudomonadota</taxon>
        <taxon>Gammaproteobacteria</taxon>
        <taxon>Legionellales</taxon>
        <taxon>Legionellaceae</taxon>
        <taxon>Legionella</taxon>
    </lineage>
</organism>
<feature type="binding site" evidence="14">
    <location>
        <position position="50"/>
    </location>
    <ligand>
        <name>ATP</name>
        <dbReference type="ChEBI" id="CHEBI:30616"/>
    </ligand>
</feature>
<dbReference type="Pfam" id="PF01300">
    <property type="entry name" value="Sua5_yciO_yrdC"/>
    <property type="match status" value="1"/>
</dbReference>
<dbReference type="EMBL" id="UGOD01000001">
    <property type="protein sequence ID" value="STX50507.1"/>
    <property type="molecule type" value="Genomic_DNA"/>
</dbReference>
<feature type="binding site" evidence="14">
    <location>
        <position position="27"/>
    </location>
    <ligand>
        <name>L-threonine</name>
        <dbReference type="ChEBI" id="CHEBI:57926"/>
    </ligand>
</feature>
<comment type="catalytic activity">
    <reaction evidence="12 13">
        <text>L-threonine + hydrogencarbonate + ATP = L-threonylcarbamoyladenylate + diphosphate + H2O</text>
        <dbReference type="Rhea" id="RHEA:36407"/>
        <dbReference type="ChEBI" id="CHEBI:15377"/>
        <dbReference type="ChEBI" id="CHEBI:17544"/>
        <dbReference type="ChEBI" id="CHEBI:30616"/>
        <dbReference type="ChEBI" id="CHEBI:33019"/>
        <dbReference type="ChEBI" id="CHEBI:57926"/>
        <dbReference type="ChEBI" id="CHEBI:73682"/>
        <dbReference type="EC" id="2.7.7.87"/>
    </reaction>
</comment>
<dbReference type="PANTHER" id="PTHR17490:SF16">
    <property type="entry name" value="THREONYLCARBAMOYL-AMP SYNTHASE"/>
    <property type="match status" value="1"/>
</dbReference>
<dbReference type="PANTHER" id="PTHR17490">
    <property type="entry name" value="SUA5"/>
    <property type="match status" value="1"/>
</dbReference>
<dbReference type="OrthoDB" id="9814580at2"/>
<evidence type="ECO:0000256" key="6">
    <source>
        <dbReference type="ARBA" id="ARBA00022679"/>
    </source>
</evidence>
<dbReference type="GO" id="GO:0061710">
    <property type="term" value="F:L-threonylcarbamoyladenylate synthase"/>
    <property type="evidence" value="ECO:0007669"/>
    <property type="project" value="UniProtKB-EC"/>
</dbReference>
<dbReference type="InterPro" id="IPR006070">
    <property type="entry name" value="Sua5-like_dom"/>
</dbReference>
<feature type="binding site" evidence="14">
    <location>
        <position position="144"/>
    </location>
    <ligand>
        <name>ATP</name>
        <dbReference type="ChEBI" id="CHEBI:30616"/>
    </ligand>
</feature>
<dbReference type="Gene3D" id="3.90.870.10">
    <property type="entry name" value="DHBP synthase"/>
    <property type="match status" value="1"/>
</dbReference>
<protein>
    <recommendedName>
        <fullName evidence="4 13">Threonylcarbamoyl-AMP synthase</fullName>
        <shortName evidence="13">TC-AMP synthase</shortName>
        <ecNumber evidence="3 13">2.7.7.87</ecNumber>
    </recommendedName>
    <alternativeName>
        <fullName evidence="11 13">L-threonylcarbamoyladenylate synthase</fullName>
    </alternativeName>
</protein>
<accession>A0A378JHL5</accession>
<comment type="function">
    <text evidence="13">Required for the formation of a threonylcarbamoyl group on adenosine at position 37 (t(6)A37) in tRNAs that read codons beginning with adenine.</text>
</comment>
<evidence type="ECO:0000256" key="2">
    <source>
        <dbReference type="ARBA" id="ARBA00007663"/>
    </source>
</evidence>
<feature type="binding site" evidence="14">
    <location>
        <position position="174"/>
    </location>
    <ligand>
        <name>L-threonine</name>
        <dbReference type="ChEBI" id="CHEBI:57926"/>
    </ligand>
</feature>
<keyword evidence="7 13" id="KW-0819">tRNA processing</keyword>
<dbReference type="GO" id="GO:0003725">
    <property type="term" value="F:double-stranded RNA binding"/>
    <property type="evidence" value="ECO:0007669"/>
    <property type="project" value="UniProtKB-UniRule"/>
</dbReference>
<keyword evidence="9 13" id="KW-0547">Nucleotide-binding</keyword>
<keyword evidence="6 13" id="KW-0808">Transferase</keyword>
<dbReference type="PROSITE" id="PS51163">
    <property type="entry name" value="YRDC"/>
    <property type="match status" value="1"/>
</dbReference>
<evidence type="ECO:0000256" key="9">
    <source>
        <dbReference type="ARBA" id="ARBA00022741"/>
    </source>
</evidence>
<dbReference type="SUPFAM" id="SSF55821">
    <property type="entry name" value="YrdC/RibB"/>
    <property type="match status" value="1"/>
</dbReference>
<keyword evidence="17" id="KW-1185">Reference proteome</keyword>
<evidence type="ECO:0000256" key="4">
    <source>
        <dbReference type="ARBA" id="ARBA00015492"/>
    </source>
</evidence>
<dbReference type="GO" id="GO:0005737">
    <property type="term" value="C:cytoplasm"/>
    <property type="evidence" value="ECO:0007669"/>
    <property type="project" value="UniProtKB-SubCell"/>
</dbReference>
<dbReference type="InterPro" id="IPR005145">
    <property type="entry name" value="Sua5_C"/>
</dbReference>
<evidence type="ECO:0000256" key="12">
    <source>
        <dbReference type="ARBA" id="ARBA00048366"/>
    </source>
</evidence>
<evidence type="ECO:0000256" key="3">
    <source>
        <dbReference type="ARBA" id="ARBA00012584"/>
    </source>
</evidence>
<dbReference type="GO" id="GO:0005524">
    <property type="term" value="F:ATP binding"/>
    <property type="evidence" value="ECO:0007669"/>
    <property type="project" value="UniProtKB-UniRule"/>
</dbReference>
<feature type="binding site" evidence="14">
    <location>
        <position position="189"/>
    </location>
    <ligand>
        <name>ATP</name>
        <dbReference type="ChEBI" id="CHEBI:30616"/>
    </ligand>
</feature>
<evidence type="ECO:0000256" key="7">
    <source>
        <dbReference type="ARBA" id="ARBA00022694"/>
    </source>
</evidence>
<dbReference type="AlphaFoldDB" id="A0A378JHL5"/>
<keyword evidence="8 13" id="KW-0548">Nucleotidyltransferase</keyword>
<feature type="binding site" evidence="14">
    <location>
        <position position="114"/>
    </location>
    <ligand>
        <name>L-threonine</name>
        <dbReference type="ChEBI" id="CHEBI:57926"/>
    </ligand>
</feature>
<dbReference type="Pfam" id="PF03481">
    <property type="entry name" value="Sua5_C"/>
    <property type="match status" value="1"/>
</dbReference>
<comment type="similarity">
    <text evidence="2 13">Belongs to the SUA5 family.</text>
</comment>
<dbReference type="PIRSF" id="PIRSF004930">
    <property type="entry name" value="Tln_factor_SUA5"/>
    <property type="match status" value="1"/>
</dbReference>
<keyword evidence="5 13" id="KW-0963">Cytoplasm</keyword>
<reference evidence="16 17" key="1">
    <citation type="submission" date="2018-06" db="EMBL/GenBank/DDBJ databases">
        <authorList>
            <consortium name="Pathogen Informatics"/>
            <person name="Doyle S."/>
        </authorList>
    </citation>
    <scope>NUCLEOTIDE SEQUENCE [LARGE SCALE GENOMIC DNA]</scope>
    <source>
        <strain evidence="16 17">NCTC13316</strain>
    </source>
</reference>
<evidence type="ECO:0000256" key="1">
    <source>
        <dbReference type="ARBA" id="ARBA00004496"/>
    </source>
</evidence>
<dbReference type="GO" id="GO:0006450">
    <property type="term" value="P:regulation of translational fidelity"/>
    <property type="evidence" value="ECO:0007669"/>
    <property type="project" value="TreeGrafter"/>
</dbReference>
<dbReference type="InterPro" id="IPR010923">
    <property type="entry name" value="T(6)A37_SUA5"/>
</dbReference>
<feature type="binding site" evidence="14">
    <location>
        <position position="136"/>
    </location>
    <ligand>
        <name>ATP</name>
        <dbReference type="ChEBI" id="CHEBI:30616"/>
    </ligand>
</feature>
<evidence type="ECO:0000313" key="17">
    <source>
        <dbReference type="Proteomes" id="UP000254794"/>
    </source>
</evidence>
<feature type="binding site" evidence="14">
    <location>
        <position position="223"/>
    </location>
    <ligand>
        <name>ATP</name>
        <dbReference type="ChEBI" id="CHEBI:30616"/>
    </ligand>
</feature>
<name>A0A378JHL5_9GAMM</name>
<evidence type="ECO:0000256" key="8">
    <source>
        <dbReference type="ARBA" id="ARBA00022695"/>
    </source>
</evidence>
<feature type="binding site" evidence="14">
    <location>
        <position position="110"/>
    </location>
    <ligand>
        <name>ATP</name>
        <dbReference type="ChEBI" id="CHEBI:30616"/>
    </ligand>
</feature>
<dbReference type="FunFam" id="3.90.870.10:FF:000009">
    <property type="entry name" value="Threonylcarbamoyl-AMP synthase, putative"/>
    <property type="match status" value="1"/>
</dbReference>
<evidence type="ECO:0000259" key="15">
    <source>
        <dbReference type="PROSITE" id="PS51163"/>
    </source>
</evidence>
<feature type="binding site" evidence="14">
    <location>
        <position position="59"/>
    </location>
    <ligand>
        <name>ATP</name>
        <dbReference type="ChEBI" id="CHEBI:30616"/>
    </ligand>
</feature>
<keyword evidence="10 13" id="KW-0067">ATP-binding</keyword>
<dbReference type="Gene3D" id="3.40.50.11030">
    <property type="entry name" value="Threonylcarbamoyl-AMP synthase, C-terminal domain"/>
    <property type="match status" value="1"/>
</dbReference>
<dbReference type="GO" id="GO:0000049">
    <property type="term" value="F:tRNA binding"/>
    <property type="evidence" value="ECO:0007669"/>
    <property type="project" value="TreeGrafter"/>
</dbReference>
<dbReference type="InterPro" id="IPR017945">
    <property type="entry name" value="DHBP_synth_RibB-like_a/b_dom"/>
</dbReference>
<proteinExistence type="inferred from homology"/>